<organism evidence="4">
    <name type="scientific">Nippostrongylus brasiliensis</name>
    <name type="common">Rat hookworm</name>
    <dbReference type="NCBI Taxonomy" id="27835"/>
    <lineage>
        <taxon>Eukaryota</taxon>
        <taxon>Metazoa</taxon>
        <taxon>Ecdysozoa</taxon>
        <taxon>Nematoda</taxon>
        <taxon>Chromadorea</taxon>
        <taxon>Rhabditida</taxon>
        <taxon>Rhabditina</taxon>
        <taxon>Rhabditomorpha</taxon>
        <taxon>Strongyloidea</taxon>
        <taxon>Heligmosomidae</taxon>
        <taxon>Nippostrongylus</taxon>
    </lineage>
</organism>
<feature type="region of interest" description="Disordered" evidence="1">
    <location>
        <begin position="1101"/>
        <end position="1140"/>
    </location>
</feature>
<reference evidence="4" key="1">
    <citation type="submission" date="2016-04" db="UniProtKB">
        <authorList>
            <consortium name="WormBaseParasite"/>
        </authorList>
    </citation>
    <scope>IDENTIFICATION</scope>
</reference>
<accession>A0A158QXA7</accession>
<dbReference type="EMBL" id="UYSL01019807">
    <property type="protein sequence ID" value="VDL70128.1"/>
    <property type="molecule type" value="Genomic_DNA"/>
</dbReference>
<sequence>MVDLAITGSELRDSDRGRSHAAAHRIAFEALLEPSHVLVCPICDMPQKTSDVACIFGCMFNDLDLVEHLERDHCDVLVDDMVCDFSDPRYLLTTFQKRAARNGTSPTPETSGNVTANHDGDEQATIILSDGEEESRESRSGSRSSDVEHKHNVNEDQEGGSPETTAQNETSQGNDPSSKDVEMADESNQRKASGNQGESSSREANQNSNQDASATPERSTSNQQVDHRKSHELQNRKQMAGVSIITCLVCEWSPSALHNPRRLRDELSSHVRLHIREESNNLPTRSDGFFGDKRLLSCMDFSLEEYFEKEHLTDLSSTINSRIMEKVYGDLLAKHIQCARAECGHSLLIVADRTAIVRHIAAHIRHDEMRLLKTAGASPLVACDCGMAIGSPIGYVYHIVHDHVFEKKKFSDLAATIVSYMMLIVESAVESVLDVRIDFRATRWSLWCAYFILEDEEGDENLFTDSTDLNEHWWTLWESLLDESMTGKSMTLGDTIKLFEMHPFVHENRLRTRKHKIIPVMDGGSIQRSLNTMWAYINRWTNDPVNRVQLASEARWVRLAQIRRRAFLESKKVNKFGMERKIQTELLMDCLLLDLARAARTREIADSGADSGTPVNVNASGAERLDVSGENNRTTDDVGVVDPSPSMSDSVDTSADTSQNHCALHAVLEGRMLCSLYIHRAADRPQMCPFCTLEMNIYKPMEFLEHIKERHMSKARLIYDRYLSQFFPTSKIFSVLVADRVLSTEPQNKSDFIIRCQRSECCGIDPVVVLPGDKAIALSNVDIAVVKHILWHVRNDNFLELEPIERELLTRALMIRLSSAQMRQILFMARRVTKQFNRYRETDVVKYIQEKMDEIGFILFGMNKGLVFQMVFTRRFVRDQSGMQLYPPCVCKLCVDKELPRYSSDRRKRAFVAYAHPVVIHILEHLTAEQLPDDVVTAANTLRWESSCFIDGLRFKNVSTAIKHVLDAHNDLVELSALDLVLGEMGLFDVFRSAVQATLGDQAWQLEEALGFSAYTMKPASKPDFLNEPIQSGIHRPECSRSWDATTQFCACSDVAVAQEGSAAETVPPYPRGRIRGTSIRDMPEESAACYEEFLSEAQAAAEEHQLPSLPTSGGDEPATDDLASPSAPTTSATQPIASTSVKMEVVDEVEDRTVAQKSTATLAEELGLAVPDLAAINSGDSAPENRVANSFKKRTSVFKRARQKRNMEIKREIDGLVVPQRTKALPLKNVIQGSKTVAAALVAALESPTATDGVRAQSGTEHDADDGCAGSVSARSADSRLSSRTKKNSTNADDCGSRDRKVCLLFVNLLAALLLCEFCEYCWRKLQIIPFLLGILKLARKLPCATPTCSFVIPYTCLIDVVL</sequence>
<reference evidence="2 3" key="2">
    <citation type="submission" date="2018-11" db="EMBL/GenBank/DDBJ databases">
        <authorList>
            <consortium name="Pathogen Informatics"/>
        </authorList>
    </citation>
    <scope>NUCLEOTIDE SEQUENCE [LARGE SCALE GENOMIC DNA]</scope>
</reference>
<feature type="compositionally biased region" description="Basic and acidic residues" evidence="1">
    <location>
        <begin position="225"/>
        <end position="235"/>
    </location>
</feature>
<feature type="compositionally biased region" description="Polar residues" evidence="1">
    <location>
        <begin position="102"/>
        <end position="116"/>
    </location>
</feature>
<feature type="compositionally biased region" description="Polar residues" evidence="1">
    <location>
        <begin position="190"/>
        <end position="224"/>
    </location>
</feature>
<evidence type="ECO:0000256" key="1">
    <source>
        <dbReference type="SAM" id="MobiDB-lite"/>
    </source>
</evidence>
<dbReference type="WBParaSite" id="NBR_0000653801-mRNA-1">
    <property type="protein sequence ID" value="NBR_0000653801-mRNA-1"/>
    <property type="gene ID" value="NBR_0000653801"/>
</dbReference>
<proteinExistence type="predicted"/>
<evidence type="ECO:0000313" key="4">
    <source>
        <dbReference type="WBParaSite" id="NBR_0000653801-mRNA-1"/>
    </source>
</evidence>
<feature type="region of interest" description="Disordered" evidence="1">
    <location>
        <begin position="627"/>
        <end position="655"/>
    </location>
</feature>
<protein>
    <submittedName>
        <fullName evidence="4">C2H2-type domain-containing protein</fullName>
    </submittedName>
</protein>
<feature type="compositionally biased region" description="Low complexity" evidence="1">
    <location>
        <begin position="637"/>
        <end position="654"/>
    </location>
</feature>
<name>A0A158QXA7_NIPBR</name>
<gene>
    <name evidence="2" type="ORF">NBR_LOCUS6539</name>
</gene>
<feature type="region of interest" description="Disordered" evidence="1">
    <location>
        <begin position="1253"/>
        <end position="1296"/>
    </location>
</feature>
<feature type="compositionally biased region" description="Polar residues" evidence="1">
    <location>
        <begin position="162"/>
        <end position="176"/>
    </location>
</feature>
<keyword evidence="3" id="KW-1185">Reference proteome</keyword>
<feature type="compositionally biased region" description="Basic and acidic residues" evidence="1">
    <location>
        <begin position="136"/>
        <end position="154"/>
    </location>
</feature>
<dbReference type="OMA" id="NHCALHA"/>
<evidence type="ECO:0000313" key="2">
    <source>
        <dbReference type="EMBL" id="VDL70128.1"/>
    </source>
</evidence>
<evidence type="ECO:0000313" key="3">
    <source>
        <dbReference type="Proteomes" id="UP000271162"/>
    </source>
</evidence>
<feature type="region of interest" description="Disordered" evidence="1">
    <location>
        <begin position="1061"/>
        <end position="1081"/>
    </location>
</feature>
<dbReference type="Proteomes" id="UP000271162">
    <property type="component" value="Unassembled WGS sequence"/>
</dbReference>
<feature type="region of interest" description="Disordered" evidence="1">
    <location>
        <begin position="101"/>
        <end position="237"/>
    </location>
</feature>
<feature type="compositionally biased region" description="Low complexity" evidence="1">
    <location>
        <begin position="1272"/>
        <end position="1283"/>
    </location>
</feature>
<feature type="compositionally biased region" description="Polar residues" evidence="1">
    <location>
        <begin position="1127"/>
        <end position="1140"/>
    </location>
</feature>